<dbReference type="InterPro" id="IPR051198">
    <property type="entry name" value="BchE-like"/>
</dbReference>
<comment type="cofactor">
    <cofactor evidence="1">
        <name>[4Fe-4S] cluster</name>
        <dbReference type="ChEBI" id="CHEBI:49883"/>
    </cofactor>
</comment>
<dbReference type="Pfam" id="PF04055">
    <property type="entry name" value="Radical_SAM"/>
    <property type="match status" value="1"/>
</dbReference>
<evidence type="ECO:0000256" key="8">
    <source>
        <dbReference type="ARBA" id="ARBA00023014"/>
    </source>
</evidence>
<name>A0A7W8XKD5_9HYPH</name>
<evidence type="ECO:0000259" key="9">
    <source>
        <dbReference type="PROSITE" id="PS51332"/>
    </source>
</evidence>
<dbReference type="Proteomes" id="UP000528824">
    <property type="component" value="Unassembled WGS sequence"/>
</dbReference>
<keyword evidence="2" id="KW-0004">4Fe-4S</keyword>
<reference evidence="11 12" key="1">
    <citation type="submission" date="2020-08" db="EMBL/GenBank/DDBJ databases">
        <title>Genomic Encyclopedia of Type Strains, Phase IV (KMG-V): Genome sequencing to study the core and pangenomes of soil and plant-associated prokaryotes.</title>
        <authorList>
            <person name="Whitman W."/>
        </authorList>
    </citation>
    <scope>NUCLEOTIDE SEQUENCE [LARGE SCALE GENOMIC DNA]</scope>
    <source>
        <strain evidence="11 12">SEMIA 4034</strain>
    </source>
</reference>
<dbReference type="SUPFAM" id="SSF52242">
    <property type="entry name" value="Cobalamin (vitamin B12)-binding domain"/>
    <property type="match status" value="1"/>
</dbReference>
<keyword evidence="12" id="KW-1185">Reference proteome</keyword>
<comment type="caution">
    <text evidence="11">The sequence shown here is derived from an EMBL/GenBank/DDBJ whole genome shotgun (WGS) entry which is preliminary data.</text>
</comment>
<dbReference type="EMBL" id="JACHBC010000024">
    <property type="protein sequence ID" value="MBB5564528.1"/>
    <property type="molecule type" value="Genomic_DNA"/>
</dbReference>
<feature type="domain" description="B12-binding" evidence="9">
    <location>
        <begin position="1"/>
        <end position="120"/>
    </location>
</feature>
<dbReference type="CDD" id="cd02068">
    <property type="entry name" value="radical_SAM_B12_BD"/>
    <property type="match status" value="1"/>
</dbReference>
<dbReference type="CDD" id="cd01335">
    <property type="entry name" value="Radical_SAM"/>
    <property type="match status" value="1"/>
</dbReference>
<protein>
    <submittedName>
        <fullName evidence="11">Radical SAM superfamily enzyme YgiQ (UPF0313 family)</fullName>
    </submittedName>
</protein>
<dbReference type="Gene3D" id="3.80.30.20">
    <property type="entry name" value="tm_1862 like domain"/>
    <property type="match status" value="1"/>
</dbReference>
<dbReference type="InterPro" id="IPR023404">
    <property type="entry name" value="rSAM_horseshoe"/>
</dbReference>
<keyword evidence="3" id="KW-0489">Methyltransferase</keyword>
<dbReference type="InterPro" id="IPR006158">
    <property type="entry name" value="Cobalamin-bd"/>
</dbReference>
<dbReference type="InterPro" id="IPR020612">
    <property type="entry name" value="Methylthiotransferase_CS"/>
</dbReference>
<dbReference type="GO" id="GO:0003824">
    <property type="term" value="F:catalytic activity"/>
    <property type="evidence" value="ECO:0007669"/>
    <property type="project" value="InterPro"/>
</dbReference>
<dbReference type="PANTHER" id="PTHR43409">
    <property type="entry name" value="ANAEROBIC MAGNESIUM-PROTOPORPHYRIN IX MONOMETHYL ESTER CYCLASE-RELATED"/>
    <property type="match status" value="1"/>
</dbReference>
<dbReference type="AlphaFoldDB" id="A0A7W8XKD5"/>
<dbReference type="SFLD" id="SFLDG01123">
    <property type="entry name" value="methyltransferase_(Class_B)"/>
    <property type="match status" value="1"/>
</dbReference>
<keyword evidence="8" id="KW-0411">Iron-sulfur</keyword>
<evidence type="ECO:0000256" key="2">
    <source>
        <dbReference type="ARBA" id="ARBA00022485"/>
    </source>
</evidence>
<dbReference type="GO" id="GO:0046872">
    <property type="term" value="F:metal ion binding"/>
    <property type="evidence" value="ECO:0007669"/>
    <property type="project" value="UniProtKB-KW"/>
</dbReference>
<dbReference type="Gene3D" id="3.40.50.280">
    <property type="entry name" value="Cobalamin-binding domain"/>
    <property type="match status" value="1"/>
</dbReference>
<dbReference type="SMART" id="SM00729">
    <property type="entry name" value="Elp3"/>
    <property type="match status" value="1"/>
</dbReference>
<evidence type="ECO:0000313" key="12">
    <source>
        <dbReference type="Proteomes" id="UP000528824"/>
    </source>
</evidence>
<accession>A0A7W8XKD5</accession>
<evidence type="ECO:0000256" key="4">
    <source>
        <dbReference type="ARBA" id="ARBA00022679"/>
    </source>
</evidence>
<evidence type="ECO:0000256" key="7">
    <source>
        <dbReference type="ARBA" id="ARBA00023004"/>
    </source>
</evidence>
<dbReference type="PROSITE" id="PS51918">
    <property type="entry name" value="RADICAL_SAM"/>
    <property type="match status" value="1"/>
</dbReference>
<dbReference type="InterPro" id="IPR036724">
    <property type="entry name" value="Cobalamin-bd_sf"/>
</dbReference>
<sequence length="533" mass="58517">MAIAYLASALRRNGHDAVLLDGMLEDWTDEETVNRILNERSDAVGFTTVLQKFPTNLGKITALLYDSGFRGPIVVGGHAVSFFARSILEQVPTIDGVVRGEGEQTIVAIADALATGRDWRDAPGVAFRRNDQVIEQPVRRIRNLDELGNPARDLTADVIRRDGLVAVSTSRGCHARCSFCSVPRFYGLENGRRLAAGDWLARDPEGCAREIASLHDRFGLREILVVDDEFFGGGQEGRARANVFARELSALNLPVSFAMSCRAENAVPELIEPLARAGLAHVFIGLEAGSGADLKLYGKGHSVEQNVAAVRTVKSLGLSFQPGFMLFNYRSTLDTVQLGLDFLKEIGELKPTTINSAVDPHYGAPLTADMRRQGQLNEGALEMTSSYLDPGVAIVKAVASISAEKFISFMNFIATAQSAITYEWRRRPPARTDETQRVLDAFEESANRMLSQPVLRSLRLIRHGGKTPGEILTEAIVEIDEAVDDLKVKQSLVAIYLQQREGGIRYVSQLDLIDRYNTSNARQEVDGGRFNLV</sequence>
<proteinExistence type="predicted"/>
<gene>
    <name evidence="11" type="ORF">GGI59_006237</name>
</gene>
<keyword evidence="7" id="KW-0408">Iron</keyword>
<dbReference type="PROSITE" id="PS01278">
    <property type="entry name" value="MTTASE_RADICAL"/>
    <property type="match status" value="1"/>
</dbReference>
<dbReference type="InterPro" id="IPR006638">
    <property type="entry name" value="Elp3/MiaA/NifB-like_rSAM"/>
</dbReference>
<evidence type="ECO:0000256" key="6">
    <source>
        <dbReference type="ARBA" id="ARBA00022723"/>
    </source>
</evidence>
<dbReference type="GO" id="GO:0031419">
    <property type="term" value="F:cobalamin binding"/>
    <property type="evidence" value="ECO:0007669"/>
    <property type="project" value="InterPro"/>
</dbReference>
<feature type="domain" description="Radical SAM core" evidence="10">
    <location>
        <begin position="159"/>
        <end position="388"/>
    </location>
</feature>
<dbReference type="PROSITE" id="PS51332">
    <property type="entry name" value="B12_BINDING"/>
    <property type="match status" value="1"/>
</dbReference>
<evidence type="ECO:0000256" key="1">
    <source>
        <dbReference type="ARBA" id="ARBA00001966"/>
    </source>
</evidence>
<dbReference type="SFLD" id="SFLDG01082">
    <property type="entry name" value="B12-binding_domain_containing"/>
    <property type="match status" value="1"/>
</dbReference>
<evidence type="ECO:0000259" key="10">
    <source>
        <dbReference type="PROSITE" id="PS51918"/>
    </source>
</evidence>
<dbReference type="InterPro" id="IPR058240">
    <property type="entry name" value="rSAM_sf"/>
</dbReference>
<dbReference type="PANTHER" id="PTHR43409:SF7">
    <property type="entry name" value="BLL1977 PROTEIN"/>
    <property type="match status" value="1"/>
</dbReference>
<evidence type="ECO:0000256" key="3">
    <source>
        <dbReference type="ARBA" id="ARBA00022603"/>
    </source>
</evidence>
<keyword evidence="4" id="KW-0808">Transferase</keyword>
<evidence type="ECO:0000256" key="5">
    <source>
        <dbReference type="ARBA" id="ARBA00022691"/>
    </source>
</evidence>
<keyword evidence="5" id="KW-0949">S-adenosyl-L-methionine</keyword>
<dbReference type="InterPro" id="IPR007197">
    <property type="entry name" value="rSAM"/>
</dbReference>
<evidence type="ECO:0000313" key="11">
    <source>
        <dbReference type="EMBL" id="MBB5564528.1"/>
    </source>
</evidence>
<dbReference type="GO" id="GO:0051539">
    <property type="term" value="F:4 iron, 4 sulfur cluster binding"/>
    <property type="evidence" value="ECO:0007669"/>
    <property type="project" value="UniProtKB-KW"/>
</dbReference>
<dbReference type="SFLD" id="SFLDS00029">
    <property type="entry name" value="Radical_SAM"/>
    <property type="match status" value="1"/>
</dbReference>
<organism evidence="11 12">
    <name type="scientific">Rhizobium lentis</name>
    <dbReference type="NCBI Taxonomy" id="1138194"/>
    <lineage>
        <taxon>Bacteria</taxon>
        <taxon>Pseudomonadati</taxon>
        <taxon>Pseudomonadota</taxon>
        <taxon>Alphaproteobacteria</taxon>
        <taxon>Hyphomicrobiales</taxon>
        <taxon>Rhizobiaceae</taxon>
        <taxon>Rhizobium/Agrobacterium group</taxon>
        <taxon>Rhizobium</taxon>
    </lineage>
</organism>
<keyword evidence="6" id="KW-0479">Metal-binding</keyword>
<dbReference type="Pfam" id="PF02310">
    <property type="entry name" value="B12-binding"/>
    <property type="match status" value="1"/>
</dbReference>
<dbReference type="InterPro" id="IPR034466">
    <property type="entry name" value="Methyltransferase_Class_B"/>
</dbReference>
<dbReference type="SUPFAM" id="SSF102114">
    <property type="entry name" value="Radical SAM enzymes"/>
    <property type="match status" value="1"/>
</dbReference>